<dbReference type="RefSeq" id="WP_068575182.1">
    <property type="nucleotide sequence ID" value="NZ_LSRE01000050.1"/>
</dbReference>
<evidence type="ECO:0000313" key="4">
    <source>
        <dbReference type="Proteomes" id="UP000070409"/>
    </source>
</evidence>
<reference evidence="1 4" key="3">
    <citation type="submission" date="2016-02" db="EMBL/GenBank/DDBJ databases">
        <authorList>
            <person name="Teng J.L."/>
            <person name="Tang Y."/>
            <person name="Huang Y."/>
            <person name="Guo F."/>
            <person name="Wei W."/>
            <person name="Chen J.H."/>
            <person name="Wong S.Y."/>
            <person name="Lau S.K."/>
            <person name="Woo P.C."/>
        </authorList>
    </citation>
    <scope>NUCLEOTIDE SEQUENCE [LARGE SCALE GENOMIC DNA]</scope>
    <source>
        <strain evidence="1 4">JCM 13375</strain>
    </source>
</reference>
<sequence length="150" mass="16534">MIRGDHDEDFFGDAEAAAVYSETQRRFTTHHRALIESYRAPGTPAETALLACLQALRDGRITEEWSVGVIDAGSRGELFYVVYRWWSVPLTLGFATEATISPLYGSPDDPATVGRDAAAFCIGEPLGTVRDHLVGDENDIHWWGTPLPAR</sequence>
<proteinExistence type="predicted"/>
<evidence type="ECO:0000313" key="3">
    <source>
        <dbReference type="Proteomes" id="UP000070258"/>
    </source>
</evidence>
<gene>
    <name evidence="2" type="ORF">AXK60_20275</name>
    <name evidence="1" type="ORF">AXK61_09285</name>
</gene>
<dbReference type="Proteomes" id="UP000070258">
    <property type="component" value="Unassembled WGS sequence"/>
</dbReference>
<protein>
    <submittedName>
        <fullName evidence="2">Uncharacterized protein</fullName>
    </submittedName>
</protein>
<evidence type="ECO:0000313" key="2">
    <source>
        <dbReference type="EMBL" id="KXP04077.1"/>
    </source>
</evidence>
<name>A0A138A0W6_9ACTN</name>
<keyword evidence="4" id="KW-1185">Reference proteome</keyword>
<dbReference type="OrthoDB" id="4571565at2"/>
<dbReference type="AlphaFoldDB" id="A0A138A0W6"/>
<organism evidence="2 3">
    <name type="scientific">Tsukamurella pseudospumae</name>
    <dbReference type="NCBI Taxonomy" id="239498"/>
    <lineage>
        <taxon>Bacteria</taxon>
        <taxon>Bacillati</taxon>
        <taxon>Actinomycetota</taxon>
        <taxon>Actinomycetes</taxon>
        <taxon>Mycobacteriales</taxon>
        <taxon>Tsukamurellaceae</taxon>
        <taxon>Tsukamurella</taxon>
    </lineage>
</organism>
<dbReference type="EMBL" id="LSRF01000058">
    <property type="protein sequence ID" value="KXP04077.1"/>
    <property type="molecule type" value="Genomic_DNA"/>
</dbReference>
<comment type="caution">
    <text evidence="2">The sequence shown here is derived from an EMBL/GenBank/DDBJ whole genome shotgun (WGS) entry which is preliminary data.</text>
</comment>
<reference evidence="2" key="2">
    <citation type="submission" date="2016-02" db="EMBL/GenBank/DDBJ databases">
        <authorList>
            <person name="Teng J.L."/>
            <person name="Yang Y."/>
            <person name="Huang Y."/>
            <person name="Guo F."/>
            <person name="Wei W."/>
            <person name="Chen J.H."/>
            <person name="Wong S.Y."/>
            <person name="Lau S.K."/>
            <person name="Woo P.C."/>
        </authorList>
    </citation>
    <scope>NUCLEOTIDE SEQUENCE</scope>
    <source>
        <strain evidence="2">JCM 15929</strain>
    </source>
</reference>
<accession>A0A138A0W6</accession>
<evidence type="ECO:0000313" key="1">
    <source>
        <dbReference type="EMBL" id="KXO88839.1"/>
    </source>
</evidence>
<dbReference type="EMBL" id="LSRE01000050">
    <property type="protein sequence ID" value="KXO88839.1"/>
    <property type="molecule type" value="Genomic_DNA"/>
</dbReference>
<dbReference type="Proteomes" id="UP000070409">
    <property type="component" value="Unassembled WGS sequence"/>
</dbReference>
<reference evidence="3" key="1">
    <citation type="submission" date="2016-02" db="EMBL/GenBank/DDBJ databases">
        <authorList>
            <person name="Wen L."/>
            <person name="He K."/>
            <person name="Yang H."/>
        </authorList>
    </citation>
    <scope>NUCLEOTIDE SEQUENCE [LARGE SCALE GENOMIC DNA]</scope>
    <source>
        <strain evidence="3">JCM 15929</strain>
    </source>
</reference>